<keyword evidence="3" id="KW-0812">Transmembrane</keyword>
<evidence type="ECO:0000256" key="3">
    <source>
        <dbReference type="ARBA" id="ARBA00022692"/>
    </source>
</evidence>
<dbReference type="Pfam" id="PF07244">
    <property type="entry name" value="POTRA"/>
    <property type="match status" value="2"/>
</dbReference>
<dbReference type="InterPro" id="IPR039910">
    <property type="entry name" value="D15-like"/>
</dbReference>
<sequence>MQGLIILIHLEKIIYKIFLVVLLFLALQEGQAQENAEIRKIKFKGNDAFNDGELLDKITFREATWVGKTFFKKEPSFYSVEAWEMNKAQLKAFYQSEGYLHVKIHDPEIDEPTGKYKVELKIRIEENKPVVVDSVSFETYSEGATDSLFDDGGWRRHLKRMEVEQGMRFQDDLVNSDQDAISEWFSSQGYAYVKVEPKVALSKDTSSAVINWQISKGPFCRLGELTIEGVRRTPEEAIQKQLAVTPGDPYSSGKLSRSQKQVYELGLFRIASLQAGLSNQQPDTIPLTLTIEEAPRWSTRFGVGYGREDQFRTFVDIDYLNFPGKTMRSNFYAKHSGLEPYRFEATITQPAVFGPSSSLEFNPEVGRRSEEGFESFRWGGDLSLHQNLSDEITASVSLYFERVNIDIESDFERSLSELNQSTYSKNGISLGMLFNTAKPRFDPANGWSLAFNTRANSSLFNSPYPFLKYLFEAKRYQPLTNGVVLAMRFEGGSILPVGKGVVTPFEERYFAGGSQSVRGWARQMLGPMDEDGVPIGGNSIIEGSIEPRVKVIGPVSLVGFLDYGNVWRSQNMFKVNDMRFAAGAGIRVSTPIGPVGLDFARPVFESLKKWQIHLNIGHAF</sequence>
<dbReference type="PANTHER" id="PTHR12815">
    <property type="entry name" value="SORTING AND ASSEMBLY MACHINERY SAMM50 PROTEIN FAMILY MEMBER"/>
    <property type="match status" value="1"/>
</dbReference>
<reference evidence="6 7" key="1">
    <citation type="submission" date="2018-05" db="EMBL/GenBank/DDBJ databases">
        <title>Marinilabilia rubrum sp. nov., isolated from saltern sediment.</title>
        <authorList>
            <person name="Zhang R."/>
        </authorList>
    </citation>
    <scope>NUCLEOTIDE SEQUENCE [LARGE SCALE GENOMIC DNA]</scope>
    <source>
        <strain evidence="6 7">WTE16</strain>
    </source>
</reference>
<evidence type="ECO:0000256" key="4">
    <source>
        <dbReference type="ARBA" id="ARBA00023136"/>
    </source>
</evidence>
<keyword evidence="4" id="KW-0472">Membrane</keyword>
<name>A0A2U2BE66_9BACT</name>
<evidence type="ECO:0000259" key="5">
    <source>
        <dbReference type="PROSITE" id="PS51779"/>
    </source>
</evidence>
<dbReference type="GO" id="GO:0019867">
    <property type="term" value="C:outer membrane"/>
    <property type="evidence" value="ECO:0007669"/>
    <property type="project" value="InterPro"/>
</dbReference>
<evidence type="ECO:0000313" key="7">
    <source>
        <dbReference type="Proteomes" id="UP000244956"/>
    </source>
</evidence>
<dbReference type="OrthoDB" id="9814535at2"/>
<comment type="caution">
    <text evidence="6">The sequence shown here is derived from an EMBL/GenBank/DDBJ whole genome shotgun (WGS) entry which is preliminary data.</text>
</comment>
<evidence type="ECO:0000313" key="6">
    <source>
        <dbReference type="EMBL" id="PWE01351.1"/>
    </source>
</evidence>
<dbReference type="InterPro" id="IPR034746">
    <property type="entry name" value="POTRA"/>
</dbReference>
<organism evidence="6 7">
    <name type="scientific">Marinilabilia rubra</name>
    <dbReference type="NCBI Taxonomy" id="2162893"/>
    <lineage>
        <taxon>Bacteria</taxon>
        <taxon>Pseudomonadati</taxon>
        <taxon>Bacteroidota</taxon>
        <taxon>Bacteroidia</taxon>
        <taxon>Marinilabiliales</taxon>
        <taxon>Marinilabiliaceae</taxon>
        <taxon>Marinilabilia</taxon>
    </lineage>
</organism>
<dbReference type="PANTHER" id="PTHR12815:SF18">
    <property type="entry name" value="SORTING AND ASSEMBLY MACHINERY COMPONENT 50 HOMOLOG"/>
    <property type="match status" value="1"/>
</dbReference>
<proteinExistence type="predicted"/>
<feature type="domain" description="POTRA" evidence="5">
    <location>
        <begin position="220"/>
        <end position="294"/>
    </location>
</feature>
<dbReference type="Pfam" id="PF01103">
    <property type="entry name" value="Omp85"/>
    <property type="match status" value="1"/>
</dbReference>
<dbReference type="InterPro" id="IPR000184">
    <property type="entry name" value="Bac_surfAg_D15"/>
</dbReference>
<comment type="subcellular location">
    <subcellularLocation>
        <location evidence="1">Membrane</location>
    </subcellularLocation>
</comment>
<dbReference type="AlphaFoldDB" id="A0A2U2BE66"/>
<gene>
    <name evidence="6" type="ORF">DDZ16_02380</name>
</gene>
<keyword evidence="7" id="KW-1185">Reference proteome</keyword>
<accession>A0A2U2BE66</accession>
<dbReference type="Gene3D" id="2.40.160.50">
    <property type="entry name" value="membrane protein fhac: a member of the omp85/tpsb transporter family"/>
    <property type="match status" value="1"/>
</dbReference>
<dbReference type="EMBL" id="QEWP01000001">
    <property type="protein sequence ID" value="PWE01351.1"/>
    <property type="molecule type" value="Genomic_DNA"/>
</dbReference>
<dbReference type="InterPro" id="IPR010827">
    <property type="entry name" value="BamA/TamA_POTRA"/>
</dbReference>
<dbReference type="PROSITE" id="PS51779">
    <property type="entry name" value="POTRA"/>
    <property type="match status" value="1"/>
</dbReference>
<protein>
    <submittedName>
        <fullName evidence="6">Outer membrane protein assembly factor BamA</fullName>
    </submittedName>
</protein>
<dbReference type="Gene3D" id="3.10.20.310">
    <property type="entry name" value="membrane protein fhac"/>
    <property type="match status" value="3"/>
</dbReference>
<keyword evidence="2" id="KW-1134">Transmembrane beta strand</keyword>
<evidence type="ECO:0000256" key="2">
    <source>
        <dbReference type="ARBA" id="ARBA00022452"/>
    </source>
</evidence>
<dbReference type="Proteomes" id="UP000244956">
    <property type="component" value="Unassembled WGS sequence"/>
</dbReference>
<evidence type="ECO:0000256" key="1">
    <source>
        <dbReference type="ARBA" id="ARBA00004370"/>
    </source>
</evidence>